<evidence type="ECO:0000256" key="1">
    <source>
        <dbReference type="SAM" id="SignalP"/>
    </source>
</evidence>
<name>A0A7G1KIC7_9NOCA</name>
<feature type="signal peptide" evidence="1">
    <location>
        <begin position="1"/>
        <end position="22"/>
    </location>
</feature>
<sequence length="401" mass="43985">MHRTVKGLLAVCLTAAVTTACGSEQSAAPTADPPVDITKLDVGPYATTPRKLDAPSGMPVARFMEAERLAGVLPLPIEIDPALRYGEPGLVHAFLEVSDAYHLSPMFRWLDEKQFNTAAPNFVAGFSTSASSDKKQALSYELVNSVLIFPDDSSARSAATELSKAGFYDEDAEPTSLDKYPEAVARRQPTRQTLVSWLASGKFVIVTIAQHHENRILGVSDFRPLATVTEKAIAATLPTLEKFVPTPPDKLMTIPVDRENMRSRSLRRPEGDGFTNIPGAYDVHGALQFAEDVEESRRHYAQAGVDLVALDGADLFRTKDATAARRLFEENTQSTRFLRHAPTPVGLPNARCFEYKGPSLGYLRYTCHLHYGRFMASVASNQLQDVQQRLSAQYAILATSK</sequence>
<feature type="chain" id="PRO_5038590119" description="Lipoprotein" evidence="1">
    <location>
        <begin position="23"/>
        <end position="401"/>
    </location>
</feature>
<evidence type="ECO:0000313" key="5">
    <source>
        <dbReference type="Proteomes" id="UP000516173"/>
    </source>
</evidence>
<reference evidence="4 5" key="1">
    <citation type="submission" date="2020-08" db="EMBL/GenBank/DDBJ databases">
        <title>Genome Sequencing of Nocardia wallacei strain FMUON74 and assembly.</title>
        <authorList>
            <person name="Toyokawa M."/>
            <person name="Uesaka K."/>
        </authorList>
    </citation>
    <scope>NUCLEOTIDE SEQUENCE [LARGE SCALE GENOMIC DNA]</scope>
    <source>
        <strain evidence="4 5">FMUON74</strain>
    </source>
</reference>
<dbReference type="KEGG" id="nwl:NWFMUON74_09360"/>
<organism evidence="4 5">
    <name type="scientific">Nocardia wallacei</name>
    <dbReference type="NCBI Taxonomy" id="480035"/>
    <lineage>
        <taxon>Bacteria</taxon>
        <taxon>Bacillati</taxon>
        <taxon>Actinomycetota</taxon>
        <taxon>Actinomycetes</taxon>
        <taxon>Mycobacteriales</taxon>
        <taxon>Nocardiaceae</taxon>
        <taxon>Nocardia</taxon>
    </lineage>
</organism>
<proteinExistence type="predicted"/>
<evidence type="ECO:0008006" key="6">
    <source>
        <dbReference type="Google" id="ProtNLM"/>
    </source>
</evidence>
<gene>
    <name evidence="4" type="ORF">NWFMUON74_09360</name>
</gene>
<evidence type="ECO:0000313" key="4">
    <source>
        <dbReference type="EMBL" id="BCK53164.1"/>
    </source>
</evidence>
<dbReference type="PROSITE" id="PS51257">
    <property type="entry name" value="PROKAR_LIPOPROTEIN"/>
    <property type="match status" value="1"/>
</dbReference>
<dbReference type="AlphaFoldDB" id="A0A7G1KIC7"/>
<protein>
    <recommendedName>
        <fullName evidence="6">Lipoprotein</fullName>
    </recommendedName>
</protein>
<feature type="domain" description="DUF7373" evidence="3">
    <location>
        <begin position="276"/>
        <end position="399"/>
    </location>
</feature>
<dbReference type="InterPro" id="IPR055797">
    <property type="entry name" value="DUF7373"/>
</dbReference>
<keyword evidence="5" id="KW-1185">Reference proteome</keyword>
<dbReference type="Pfam" id="PF24088">
    <property type="entry name" value="DUF7373"/>
    <property type="match status" value="1"/>
</dbReference>
<dbReference type="Proteomes" id="UP000516173">
    <property type="component" value="Chromosome"/>
</dbReference>
<feature type="domain" description="DUF7373" evidence="2">
    <location>
        <begin position="58"/>
        <end position="256"/>
    </location>
</feature>
<dbReference type="EMBL" id="AP023396">
    <property type="protein sequence ID" value="BCK53164.1"/>
    <property type="molecule type" value="Genomic_DNA"/>
</dbReference>
<dbReference type="InterPro" id="IPR056463">
    <property type="entry name" value="DUF7373_C"/>
</dbReference>
<accession>A0A7G1KIC7</accession>
<evidence type="ECO:0000259" key="3">
    <source>
        <dbReference type="Pfam" id="PF24092"/>
    </source>
</evidence>
<evidence type="ECO:0000259" key="2">
    <source>
        <dbReference type="Pfam" id="PF24088"/>
    </source>
</evidence>
<keyword evidence="1" id="KW-0732">Signal</keyword>
<dbReference type="Pfam" id="PF24092">
    <property type="entry name" value="DUF7373_C"/>
    <property type="match status" value="1"/>
</dbReference>